<dbReference type="AlphaFoldDB" id="A0A8H6SVA3"/>
<protein>
    <recommendedName>
        <fullName evidence="3">BTB domain-containing protein</fullName>
    </recommendedName>
</protein>
<evidence type="ECO:0000313" key="1">
    <source>
        <dbReference type="EMBL" id="KAF7305482.1"/>
    </source>
</evidence>
<sequence length="242" mass="26595">MNEWASFLQSAQASLGDSEPVISASERQPSCRAPECSQSVDIVLRSSNGVLFGAHAANLAQFAAGFPPAEFVQKEDADGLEIVQLDERADVLELLLEYTHPQRQPHSKKWTFSLLAGLAEAVEKYMVYGAMEVCKRRMEAYATACPHEVLSYAVKHGYSDIRDMIIPTTLSWDLAEIQSALQDPALIIAWVAYREQYLKLSIALRATSAETILHRGGKFGGARNGVSKLPAAIAQLPDDVFR</sequence>
<evidence type="ECO:0000313" key="2">
    <source>
        <dbReference type="Proteomes" id="UP000613580"/>
    </source>
</evidence>
<gene>
    <name evidence="1" type="ORF">HMN09_00801000</name>
</gene>
<name>A0A8H6SVA3_MYCCL</name>
<evidence type="ECO:0008006" key="3">
    <source>
        <dbReference type="Google" id="ProtNLM"/>
    </source>
</evidence>
<dbReference type="OrthoDB" id="3057577at2759"/>
<comment type="caution">
    <text evidence="1">The sequence shown here is derived from an EMBL/GenBank/DDBJ whole genome shotgun (WGS) entry which is preliminary data.</text>
</comment>
<organism evidence="1 2">
    <name type="scientific">Mycena chlorophos</name>
    <name type="common">Agaric fungus</name>
    <name type="synonym">Agaricus chlorophos</name>
    <dbReference type="NCBI Taxonomy" id="658473"/>
    <lineage>
        <taxon>Eukaryota</taxon>
        <taxon>Fungi</taxon>
        <taxon>Dikarya</taxon>
        <taxon>Basidiomycota</taxon>
        <taxon>Agaricomycotina</taxon>
        <taxon>Agaricomycetes</taxon>
        <taxon>Agaricomycetidae</taxon>
        <taxon>Agaricales</taxon>
        <taxon>Marasmiineae</taxon>
        <taxon>Mycenaceae</taxon>
        <taxon>Mycena</taxon>
    </lineage>
</organism>
<dbReference type="EMBL" id="JACAZE010000010">
    <property type="protein sequence ID" value="KAF7305482.1"/>
    <property type="molecule type" value="Genomic_DNA"/>
</dbReference>
<accession>A0A8H6SVA3</accession>
<proteinExistence type="predicted"/>
<dbReference type="Proteomes" id="UP000613580">
    <property type="component" value="Unassembled WGS sequence"/>
</dbReference>
<reference evidence="1" key="1">
    <citation type="submission" date="2020-05" db="EMBL/GenBank/DDBJ databases">
        <title>Mycena genomes resolve the evolution of fungal bioluminescence.</title>
        <authorList>
            <person name="Tsai I.J."/>
        </authorList>
    </citation>
    <scope>NUCLEOTIDE SEQUENCE</scope>
    <source>
        <strain evidence="1">110903Hualien_Pintung</strain>
    </source>
</reference>
<keyword evidence="2" id="KW-1185">Reference proteome</keyword>